<reference evidence="3" key="1">
    <citation type="submission" date="2022-11" db="UniProtKB">
        <authorList>
            <consortium name="WormBaseParasite"/>
        </authorList>
    </citation>
    <scope>IDENTIFICATION</scope>
</reference>
<dbReference type="AlphaFoldDB" id="A0A914Z9L3"/>
<evidence type="ECO:0000259" key="1">
    <source>
        <dbReference type="Pfam" id="PF22486"/>
    </source>
</evidence>
<dbReference type="Proteomes" id="UP000887577">
    <property type="component" value="Unplaced"/>
</dbReference>
<feature type="domain" description="MATH" evidence="1">
    <location>
        <begin position="10"/>
        <end position="130"/>
    </location>
</feature>
<evidence type="ECO:0000313" key="3">
    <source>
        <dbReference type="WBParaSite" id="PSU_v2.g8496.t1"/>
    </source>
</evidence>
<dbReference type="InterPro" id="IPR008974">
    <property type="entry name" value="TRAF-like"/>
</dbReference>
<protein>
    <submittedName>
        <fullName evidence="3">MATH domain-containing protein</fullName>
    </submittedName>
</protein>
<dbReference type="InterPro" id="IPR002083">
    <property type="entry name" value="MATH/TRAF_dom"/>
</dbReference>
<dbReference type="WBParaSite" id="PSU_v2.g8496.t1">
    <property type="protein sequence ID" value="PSU_v2.g8496.t1"/>
    <property type="gene ID" value="PSU_v2.g8496"/>
</dbReference>
<sequence length="141" mass="16352">MLEYPFALGWTISEARLKALKDSIEYEYLESDKLTAINSSGVKYFLRIYPNGNKENNHGKTWIFLRLELGNEKKVEAEWTISIKTADWSRKMDDTFKKNSGWGSSCCTTDELFDSNKNFIVDGKFTIKVEGIFKKLQMLNQ</sequence>
<dbReference type="CDD" id="cd00121">
    <property type="entry name" value="MATH"/>
    <property type="match status" value="1"/>
</dbReference>
<dbReference type="Gene3D" id="2.60.210.10">
    <property type="entry name" value="Apoptosis, Tumor Necrosis Factor Receptor Associated Protein 2, Chain A"/>
    <property type="match status" value="1"/>
</dbReference>
<name>A0A914Z9L3_9BILA</name>
<dbReference type="Pfam" id="PF22486">
    <property type="entry name" value="MATH_2"/>
    <property type="match status" value="1"/>
</dbReference>
<evidence type="ECO:0000313" key="2">
    <source>
        <dbReference type="Proteomes" id="UP000887577"/>
    </source>
</evidence>
<accession>A0A914Z9L3</accession>
<organism evidence="2 3">
    <name type="scientific">Panagrolaimus superbus</name>
    <dbReference type="NCBI Taxonomy" id="310955"/>
    <lineage>
        <taxon>Eukaryota</taxon>
        <taxon>Metazoa</taxon>
        <taxon>Ecdysozoa</taxon>
        <taxon>Nematoda</taxon>
        <taxon>Chromadorea</taxon>
        <taxon>Rhabditida</taxon>
        <taxon>Tylenchina</taxon>
        <taxon>Panagrolaimomorpha</taxon>
        <taxon>Panagrolaimoidea</taxon>
        <taxon>Panagrolaimidae</taxon>
        <taxon>Panagrolaimus</taxon>
    </lineage>
</organism>
<dbReference type="SUPFAM" id="SSF49599">
    <property type="entry name" value="TRAF domain-like"/>
    <property type="match status" value="1"/>
</dbReference>
<keyword evidence="2" id="KW-1185">Reference proteome</keyword>
<proteinExistence type="predicted"/>